<dbReference type="GeneID" id="120108002"/>
<feature type="domain" description="Reverse transcriptase zinc-binding" evidence="1">
    <location>
        <begin position="117"/>
        <end position="181"/>
    </location>
</feature>
<dbReference type="InterPro" id="IPR026960">
    <property type="entry name" value="RVT-Znf"/>
</dbReference>
<evidence type="ECO:0000313" key="3">
    <source>
        <dbReference type="RefSeq" id="XP_038977457.1"/>
    </source>
</evidence>
<evidence type="ECO:0000313" key="2">
    <source>
        <dbReference type="Proteomes" id="UP000228380"/>
    </source>
</evidence>
<organism evidence="2 3">
    <name type="scientific">Phoenix dactylifera</name>
    <name type="common">Date palm</name>
    <dbReference type="NCBI Taxonomy" id="42345"/>
    <lineage>
        <taxon>Eukaryota</taxon>
        <taxon>Viridiplantae</taxon>
        <taxon>Streptophyta</taxon>
        <taxon>Embryophyta</taxon>
        <taxon>Tracheophyta</taxon>
        <taxon>Spermatophyta</taxon>
        <taxon>Magnoliopsida</taxon>
        <taxon>Liliopsida</taxon>
        <taxon>Arecaceae</taxon>
        <taxon>Coryphoideae</taxon>
        <taxon>Phoeniceae</taxon>
        <taxon>Phoenix</taxon>
    </lineage>
</organism>
<dbReference type="Proteomes" id="UP000228380">
    <property type="component" value="Unplaced"/>
</dbReference>
<evidence type="ECO:0000259" key="1">
    <source>
        <dbReference type="Pfam" id="PF13966"/>
    </source>
</evidence>
<dbReference type="KEGG" id="pda:120108002"/>
<proteinExistence type="predicted"/>
<dbReference type="AlphaFoldDB" id="A0A8B8ZVR0"/>
<protein>
    <submittedName>
        <fullName evidence="3">Uncharacterized protein LOC120108002</fullName>
    </submittedName>
</protein>
<name>A0A8B8ZVR0_PHODC</name>
<accession>A0A8B8ZVR0</accession>
<dbReference type="Pfam" id="PF13966">
    <property type="entry name" value="zf-RVT"/>
    <property type="match status" value="1"/>
</dbReference>
<dbReference type="OrthoDB" id="685164at2759"/>
<sequence length="301" mass="34002">MALAHSRWLIGDGWSIDVIEDPWVDALPLRLWPTMFSGEGAEGLRVSDLLRPRTAEWDGDRLGQLFGEHLVERVRALPIPGSAGPDVRVWSTTCRASVGVGDVSRAIQRMSAPGLDCGWVWRFGLHQRVALFIWKVAWERLPMCLVLSRRGVSLSPLCLYCGMDESVDHVLFQCDWVRGAWSLTGIPEDAWSRRDCFLEVVWRWAGIPQMHSLAIRASCTAYQVWLARNARIFCEGRPSPRFVMERARAQAAEIIHVDLAHRPLTARDIWGPHTHQESCMIVMLLGGKLFKELTTKGKNLG</sequence>
<keyword evidence="2" id="KW-1185">Reference proteome</keyword>
<dbReference type="RefSeq" id="XP_038977457.1">
    <property type="nucleotide sequence ID" value="XM_039121529.1"/>
</dbReference>
<reference evidence="3" key="1">
    <citation type="submission" date="2025-08" db="UniProtKB">
        <authorList>
            <consortium name="RefSeq"/>
        </authorList>
    </citation>
    <scope>IDENTIFICATION</scope>
    <source>
        <tissue evidence="3">Young leaves</tissue>
    </source>
</reference>
<gene>
    <name evidence="3" type="primary">LOC120108002</name>
</gene>